<evidence type="ECO:0000256" key="8">
    <source>
        <dbReference type="ARBA" id="ARBA00023212"/>
    </source>
</evidence>
<keyword evidence="5" id="KW-0493">Microtubule</keyword>
<dbReference type="STRING" id="1354746.A0A0B2UJI3"/>
<dbReference type="Gene3D" id="3.40.50.1440">
    <property type="entry name" value="Tubulin/FtsZ, GTPase domain"/>
    <property type="match status" value="1"/>
</dbReference>
<comment type="subcellular location">
    <subcellularLocation>
        <location evidence="1">Cytoplasm</location>
        <location evidence="1">Cytoskeleton</location>
        <location evidence="1">Microtubule organizing center</location>
    </subcellularLocation>
</comment>
<keyword evidence="8" id="KW-0206">Cytoskeleton</keyword>
<dbReference type="CDD" id="cd02188">
    <property type="entry name" value="gamma_tubulin"/>
    <property type="match status" value="1"/>
</dbReference>
<dbReference type="Pfam" id="PF03953">
    <property type="entry name" value="Tubulin_C"/>
    <property type="match status" value="1"/>
</dbReference>
<evidence type="ECO:0000256" key="6">
    <source>
        <dbReference type="ARBA" id="ARBA00022741"/>
    </source>
</evidence>
<organism evidence="11 12">
    <name type="scientific">Ordospora colligata OC4</name>
    <dbReference type="NCBI Taxonomy" id="1354746"/>
    <lineage>
        <taxon>Eukaryota</taxon>
        <taxon>Fungi</taxon>
        <taxon>Fungi incertae sedis</taxon>
        <taxon>Microsporidia</taxon>
        <taxon>Ordosporidae</taxon>
        <taxon>Ordospora</taxon>
    </lineage>
</organism>
<evidence type="ECO:0000313" key="11">
    <source>
        <dbReference type="EMBL" id="KHN69140.1"/>
    </source>
</evidence>
<dbReference type="InterPro" id="IPR003008">
    <property type="entry name" value="Tubulin_FtsZ_GTPase"/>
</dbReference>
<dbReference type="GO" id="GO:0008275">
    <property type="term" value="C:gamma-tubulin small complex"/>
    <property type="evidence" value="ECO:0007669"/>
    <property type="project" value="EnsemblFungi"/>
</dbReference>
<evidence type="ECO:0000256" key="7">
    <source>
        <dbReference type="ARBA" id="ARBA00023134"/>
    </source>
</evidence>
<evidence type="ECO:0000313" key="12">
    <source>
        <dbReference type="Proteomes" id="UP000031056"/>
    </source>
</evidence>
<dbReference type="InParanoid" id="A0A0B2UJI3"/>
<evidence type="ECO:0000256" key="9">
    <source>
        <dbReference type="ARBA" id="ARBA00033229"/>
    </source>
</evidence>
<dbReference type="FunCoup" id="A0A0B2UJI3">
    <property type="interactions" value="142"/>
</dbReference>
<dbReference type="OrthoDB" id="10249382at2759"/>
<dbReference type="GO" id="GO:0051417">
    <property type="term" value="P:microtubule nucleation by spindle pole body"/>
    <property type="evidence" value="ECO:0007669"/>
    <property type="project" value="EnsemblFungi"/>
</dbReference>
<dbReference type="Gene3D" id="1.10.287.600">
    <property type="entry name" value="Helix hairpin bin"/>
    <property type="match status" value="1"/>
</dbReference>
<dbReference type="InterPro" id="IPR036525">
    <property type="entry name" value="Tubulin/FtsZ_GTPase_sf"/>
</dbReference>
<dbReference type="Gene3D" id="3.30.1330.20">
    <property type="entry name" value="Tubulin/FtsZ, C-terminal domain"/>
    <property type="match status" value="1"/>
</dbReference>
<dbReference type="GO" id="GO:2000767">
    <property type="term" value="P:positive regulation of cytoplasmic translation"/>
    <property type="evidence" value="ECO:0007669"/>
    <property type="project" value="EnsemblFungi"/>
</dbReference>
<dbReference type="Proteomes" id="UP000031056">
    <property type="component" value="Unassembled WGS sequence"/>
</dbReference>
<evidence type="ECO:0000256" key="2">
    <source>
        <dbReference type="ARBA" id="ARBA00009636"/>
    </source>
</evidence>
<evidence type="ECO:0000256" key="1">
    <source>
        <dbReference type="ARBA" id="ARBA00004267"/>
    </source>
</evidence>
<keyword evidence="4" id="KW-0963">Cytoplasm</keyword>
<dbReference type="HOGENOM" id="CLU_015718_1_0_1"/>
<dbReference type="GO" id="GO:0005874">
    <property type="term" value="C:microtubule"/>
    <property type="evidence" value="ECO:0007669"/>
    <property type="project" value="UniProtKB-KW"/>
</dbReference>
<dbReference type="VEuPathDB" id="MicrosporidiaDB:M896_090660"/>
<dbReference type="PRINTS" id="PR01164">
    <property type="entry name" value="GAMMATUBULIN"/>
</dbReference>
<dbReference type="SMART" id="SM00864">
    <property type="entry name" value="Tubulin"/>
    <property type="match status" value="1"/>
</dbReference>
<protein>
    <recommendedName>
        <fullName evidence="3">Tubulin gamma chain</fullName>
    </recommendedName>
    <alternativeName>
        <fullName evidence="9">Gamma-tubulin</fullName>
    </alternativeName>
</protein>
<evidence type="ECO:0000256" key="3">
    <source>
        <dbReference type="ARBA" id="ARBA00018848"/>
    </source>
</evidence>
<dbReference type="InterPro" id="IPR023123">
    <property type="entry name" value="Tubulin_C"/>
</dbReference>
<dbReference type="PANTHER" id="PTHR11588">
    <property type="entry name" value="TUBULIN"/>
    <property type="match status" value="1"/>
</dbReference>
<dbReference type="Pfam" id="PF00091">
    <property type="entry name" value="Tubulin"/>
    <property type="match status" value="1"/>
</dbReference>
<dbReference type="InterPro" id="IPR037103">
    <property type="entry name" value="Tubulin/FtsZ-like_C"/>
</dbReference>
<dbReference type="InterPro" id="IPR002454">
    <property type="entry name" value="Gamma_tubulin"/>
</dbReference>
<dbReference type="InterPro" id="IPR008280">
    <property type="entry name" value="Tub_FtsZ_C"/>
</dbReference>
<accession>A0A0B2UJI3</accession>
<feature type="domain" description="Tubulin/FtsZ GTPase" evidence="10">
    <location>
        <begin position="46"/>
        <end position="240"/>
    </location>
</feature>
<keyword evidence="12" id="KW-1185">Reference proteome</keyword>
<comment type="caution">
    <text evidence="11">The sequence shown here is derived from an EMBL/GenBank/DDBJ whole genome shotgun (WGS) entry which is preliminary data.</text>
</comment>
<dbReference type="InterPro" id="IPR000217">
    <property type="entry name" value="Tubulin"/>
</dbReference>
<keyword evidence="7" id="KW-0342">GTP-binding</keyword>
<dbReference type="PRINTS" id="PR01161">
    <property type="entry name" value="TUBULIN"/>
</dbReference>
<dbReference type="RefSeq" id="XP_014563182.1">
    <property type="nucleotide sequence ID" value="XM_014707696.1"/>
</dbReference>
<dbReference type="SUPFAM" id="SSF55307">
    <property type="entry name" value="Tubulin C-terminal domain-like"/>
    <property type="match status" value="1"/>
</dbReference>
<dbReference type="GO" id="GO:0007052">
    <property type="term" value="P:mitotic spindle organization"/>
    <property type="evidence" value="ECO:0007669"/>
    <property type="project" value="EnsemblFungi"/>
</dbReference>
<dbReference type="SUPFAM" id="SSF52490">
    <property type="entry name" value="Tubulin nucleotide-binding domain-like"/>
    <property type="match status" value="1"/>
</dbReference>
<dbReference type="GO" id="GO:0005822">
    <property type="term" value="C:inner plaque of spindle pole body"/>
    <property type="evidence" value="ECO:0007669"/>
    <property type="project" value="EnsemblFungi"/>
</dbReference>
<sequence>MREVITLQVGQCGNQIGAEFWKMLCNEHGISPCGILQDFRDLGDRKDVFFYEADDNVFVPRSVLVDLEPRVLAQVPSFFNQENIFLSNEGGGAGNNWGHGYCAGKGMGDDLIDILQREAECCDSLETFFLLHSITGGTGSGFGSLLLERIRDEFPKKILQTYSIFPNNDESSDVVVQPYNSILTLQRLFECCDSVVVMDNSSLGRYALDSLRIDTPTFEHINLLISTVMCAATSTIRFPSYMYCTHQSINASLVPIDPFKFVVPSYTPFVCGEMSRVVRKATPSDVMRRLLLPKTRLASYDSSKTQAFVSVMNILHGVDDASEVSRTVMRLLDKRVVNFVPWMPPSFNVVLNRNISNRMGVSRVSGLGLINSSGIASAIDKICGQFDKLRRQRAFLDIYKKFGVDTEMFDQSKETIQKLLEEYSRAELSNYSST</sequence>
<keyword evidence="6" id="KW-0547">Nucleotide-binding</keyword>
<dbReference type="AlphaFoldDB" id="A0A0B2UJI3"/>
<dbReference type="GO" id="GO:0005525">
    <property type="term" value="F:GTP binding"/>
    <property type="evidence" value="ECO:0007669"/>
    <property type="project" value="UniProtKB-KW"/>
</dbReference>
<dbReference type="GO" id="GO:0031122">
    <property type="term" value="P:cytoplasmic microtubule organization"/>
    <property type="evidence" value="ECO:0007669"/>
    <property type="project" value="InterPro"/>
</dbReference>
<gene>
    <name evidence="11" type="ORF">M896_090660</name>
</gene>
<dbReference type="GO" id="GO:0005824">
    <property type="term" value="C:outer plaque of spindle pole body"/>
    <property type="evidence" value="ECO:0007669"/>
    <property type="project" value="EnsemblFungi"/>
</dbReference>
<dbReference type="EMBL" id="JOKQ01000009">
    <property type="protein sequence ID" value="KHN69140.1"/>
    <property type="molecule type" value="Genomic_DNA"/>
</dbReference>
<evidence type="ECO:0000256" key="5">
    <source>
        <dbReference type="ARBA" id="ARBA00022701"/>
    </source>
</evidence>
<reference evidence="11 12" key="1">
    <citation type="journal article" date="2014" name="MBio">
        <title>The Ordospora colligata genome; evolution of extreme reduction in microsporidia and host-to-parasite horizontal gene transfer.</title>
        <authorList>
            <person name="Pombert J.-F."/>
            <person name="Haag K.L."/>
            <person name="Beidas S."/>
            <person name="Ebert D."/>
            <person name="Keeling P.J."/>
        </authorList>
    </citation>
    <scope>NUCLEOTIDE SEQUENCE [LARGE SCALE GENOMIC DNA]</scope>
    <source>
        <strain evidence="11 12">OC4</strain>
    </source>
</reference>
<dbReference type="InterPro" id="IPR018316">
    <property type="entry name" value="Tubulin/FtsZ_2-layer-sand-dom"/>
</dbReference>
<comment type="similarity">
    <text evidence="2">Belongs to the tubulin family.</text>
</comment>
<evidence type="ECO:0000256" key="4">
    <source>
        <dbReference type="ARBA" id="ARBA00022490"/>
    </source>
</evidence>
<dbReference type="GO" id="GO:0005200">
    <property type="term" value="F:structural constituent of cytoskeleton"/>
    <property type="evidence" value="ECO:0007669"/>
    <property type="project" value="EnsemblFungi"/>
</dbReference>
<proteinExistence type="inferred from homology"/>
<dbReference type="GeneID" id="26262280"/>
<evidence type="ECO:0000259" key="10">
    <source>
        <dbReference type="SMART" id="SM00864"/>
    </source>
</evidence>
<name>A0A0B2UJI3_9MICR</name>